<accession>S0FUM0</accession>
<dbReference type="EMBL" id="APJX01000008">
    <property type="protein sequence ID" value="EMS78410.1"/>
    <property type="molecule type" value="Genomic_DNA"/>
</dbReference>
<feature type="transmembrane region" description="Helical" evidence="2">
    <location>
        <begin position="12"/>
        <end position="31"/>
    </location>
</feature>
<protein>
    <recommendedName>
        <fullName evidence="3">Lcl C-terminal domain-containing protein</fullName>
    </recommendedName>
</protein>
<name>S0FUM0_9BACT</name>
<feature type="domain" description="Lcl C-terminal" evidence="3">
    <location>
        <begin position="153"/>
        <end position="262"/>
    </location>
</feature>
<keyword evidence="5" id="KW-1185">Reference proteome</keyword>
<feature type="coiled-coil region" evidence="1">
    <location>
        <begin position="116"/>
        <end position="157"/>
    </location>
</feature>
<keyword evidence="1" id="KW-0175">Coiled coil</keyword>
<keyword evidence="2" id="KW-0472">Membrane</keyword>
<keyword evidence="2" id="KW-1133">Transmembrane helix</keyword>
<gene>
    <name evidence="4" type="ORF">Dpo_8c00770</name>
</gene>
<dbReference type="RefSeq" id="WP_006967455.1">
    <property type="nucleotide sequence ID" value="NZ_APJX01000008.1"/>
</dbReference>
<proteinExistence type="predicted"/>
<reference evidence="4 5" key="1">
    <citation type="journal article" date="2013" name="Genome Announc.">
        <title>Draft Genome Sequence of Desulfotignum phosphitoxidans DSM 13687 Strain FiPS-3.</title>
        <authorList>
            <person name="Poehlein A."/>
            <person name="Daniel R."/>
            <person name="Simeonova D.D."/>
        </authorList>
    </citation>
    <scope>NUCLEOTIDE SEQUENCE [LARGE SCALE GENOMIC DNA]</scope>
    <source>
        <strain evidence="4 5">DSM 13687</strain>
    </source>
</reference>
<evidence type="ECO:0000256" key="1">
    <source>
        <dbReference type="SAM" id="Coils"/>
    </source>
</evidence>
<comment type="caution">
    <text evidence="4">The sequence shown here is derived from an EMBL/GenBank/DDBJ whole genome shotgun (WGS) entry which is preliminary data.</text>
</comment>
<organism evidence="4 5">
    <name type="scientific">Desulfotignum phosphitoxidans DSM 13687</name>
    <dbReference type="NCBI Taxonomy" id="1286635"/>
    <lineage>
        <taxon>Bacteria</taxon>
        <taxon>Pseudomonadati</taxon>
        <taxon>Thermodesulfobacteriota</taxon>
        <taxon>Desulfobacteria</taxon>
        <taxon>Desulfobacterales</taxon>
        <taxon>Desulfobacteraceae</taxon>
        <taxon>Desulfotignum</taxon>
    </lineage>
</organism>
<dbReference type="InterPro" id="IPR011460">
    <property type="entry name" value="Lcl_C"/>
</dbReference>
<dbReference type="Proteomes" id="UP000014216">
    <property type="component" value="Unassembled WGS sequence"/>
</dbReference>
<keyword evidence="2" id="KW-0812">Transmembrane</keyword>
<dbReference type="AlphaFoldDB" id="S0FUM0"/>
<dbReference type="Pfam" id="PF07603">
    <property type="entry name" value="Lcl_C"/>
    <property type="match status" value="1"/>
</dbReference>
<sequence length="265" mass="30407">MIQPRNVLIQRIIMAISLLVFIGFIVPAMALPPAMEADKLLLSAEDKLNKGDYKAAGQDLKKITVLKIKLPVDYYYQYGRYLAATRQAVEAKRNLETYLDKAGEKGQFYSAALKVYSEVEANEKRWAKEIEAEKRRIEAAKRRLARYKNNNDGTVTDIKTGLMWASKDNGSNIYWDNACAYCQNYSGAGHTDWRMPSQDELAALFDEKEPYHITPLIKLTGRELWGSETRDSKEAARFNFNRGTRCWANKYYRLQARVLPVRTGK</sequence>
<dbReference type="OrthoDB" id="9793251at2"/>
<evidence type="ECO:0000259" key="3">
    <source>
        <dbReference type="Pfam" id="PF07603"/>
    </source>
</evidence>
<evidence type="ECO:0000313" key="4">
    <source>
        <dbReference type="EMBL" id="EMS78410.1"/>
    </source>
</evidence>
<evidence type="ECO:0000313" key="5">
    <source>
        <dbReference type="Proteomes" id="UP000014216"/>
    </source>
</evidence>
<evidence type="ECO:0000256" key="2">
    <source>
        <dbReference type="SAM" id="Phobius"/>
    </source>
</evidence>